<proteinExistence type="predicted"/>
<accession>A0AAW0CPY2</accession>
<reference evidence="1 2" key="1">
    <citation type="journal article" date="2024" name="J Genomics">
        <title>Draft genome sequencing and assembly of Favolaschia claudopus CIRM-BRFM 2984 isolated from oak limbs.</title>
        <authorList>
            <person name="Navarro D."/>
            <person name="Drula E."/>
            <person name="Chaduli D."/>
            <person name="Cazenave R."/>
            <person name="Ahrendt S."/>
            <person name="Wang J."/>
            <person name="Lipzen A."/>
            <person name="Daum C."/>
            <person name="Barry K."/>
            <person name="Grigoriev I.V."/>
            <person name="Favel A."/>
            <person name="Rosso M.N."/>
            <person name="Martin F."/>
        </authorList>
    </citation>
    <scope>NUCLEOTIDE SEQUENCE [LARGE SCALE GENOMIC DNA]</scope>
    <source>
        <strain evidence="1 2">CIRM-BRFM 2984</strain>
    </source>
</reference>
<sequence>MTRHFLIPWNEGNVVHSPQLSGNSALEQQPFIINECPTSPSYLVMQGTHFSLAGKSKTLKACPSVPSSIAETDIWSFRWDLICFLFSLSLAVCKGDPSIPQHFEERVLRGLNRITTKLEPLAHASAKALPSKTRL</sequence>
<dbReference type="EMBL" id="JAWWNJ010000015">
    <property type="protein sequence ID" value="KAK7040573.1"/>
    <property type="molecule type" value="Genomic_DNA"/>
</dbReference>
<evidence type="ECO:0000313" key="2">
    <source>
        <dbReference type="Proteomes" id="UP001362999"/>
    </source>
</evidence>
<organism evidence="1 2">
    <name type="scientific">Favolaschia claudopus</name>
    <dbReference type="NCBI Taxonomy" id="2862362"/>
    <lineage>
        <taxon>Eukaryota</taxon>
        <taxon>Fungi</taxon>
        <taxon>Dikarya</taxon>
        <taxon>Basidiomycota</taxon>
        <taxon>Agaricomycotina</taxon>
        <taxon>Agaricomycetes</taxon>
        <taxon>Agaricomycetidae</taxon>
        <taxon>Agaricales</taxon>
        <taxon>Marasmiineae</taxon>
        <taxon>Mycenaceae</taxon>
        <taxon>Favolaschia</taxon>
    </lineage>
</organism>
<protein>
    <submittedName>
        <fullName evidence="1">Uncharacterized protein</fullName>
    </submittedName>
</protein>
<keyword evidence="2" id="KW-1185">Reference proteome</keyword>
<name>A0AAW0CPY2_9AGAR</name>
<dbReference type="AlphaFoldDB" id="A0AAW0CPY2"/>
<dbReference type="Proteomes" id="UP001362999">
    <property type="component" value="Unassembled WGS sequence"/>
</dbReference>
<comment type="caution">
    <text evidence="1">The sequence shown here is derived from an EMBL/GenBank/DDBJ whole genome shotgun (WGS) entry which is preliminary data.</text>
</comment>
<gene>
    <name evidence="1" type="ORF">R3P38DRAFT_2769009</name>
</gene>
<evidence type="ECO:0000313" key="1">
    <source>
        <dbReference type="EMBL" id="KAK7040573.1"/>
    </source>
</evidence>